<dbReference type="SMART" id="SM00347">
    <property type="entry name" value="HTH_MARR"/>
    <property type="match status" value="1"/>
</dbReference>
<dbReference type="AlphaFoldDB" id="A0AAN0Y540"/>
<dbReference type="GeneID" id="70915145"/>
<evidence type="ECO:0000256" key="3">
    <source>
        <dbReference type="ARBA" id="ARBA00023015"/>
    </source>
</evidence>
<proteinExistence type="predicted"/>
<dbReference type="RefSeq" id="WP_020334802.1">
    <property type="nucleotide sequence ID" value="NZ_ATFJ01000032.1"/>
</dbReference>
<keyword evidence="3" id="KW-0805">Transcription regulation</keyword>
<comment type="subcellular location">
    <subcellularLocation>
        <location evidence="1">Cytoplasm</location>
    </subcellularLocation>
</comment>
<dbReference type="SUPFAM" id="SSF46785">
    <property type="entry name" value="Winged helix' DNA-binding domain"/>
    <property type="match status" value="1"/>
</dbReference>
<protein>
    <submittedName>
        <fullName evidence="7">MarR family transcriptional regulator</fullName>
    </submittedName>
</protein>
<keyword evidence="2" id="KW-0963">Cytoplasm</keyword>
<evidence type="ECO:0000256" key="1">
    <source>
        <dbReference type="ARBA" id="ARBA00004496"/>
    </source>
</evidence>
<dbReference type="PANTHER" id="PTHR33164:SF5">
    <property type="entry name" value="ORGANIC HYDROPEROXIDE RESISTANCE TRANSCRIPTIONAL REGULATOR"/>
    <property type="match status" value="1"/>
</dbReference>
<dbReference type="Pfam" id="PF22381">
    <property type="entry name" value="Staph_reg_Sar_Rot"/>
    <property type="match status" value="1"/>
</dbReference>
<organism evidence="7 8">
    <name type="scientific">Vibrio natriegens NBRC 15636 = ATCC 14048 = DSM 759</name>
    <dbReference type="NCBI Taxonomy" id="1219067"/>
    <lineage>
        <taxon>Bacteria</taxon>
        <taxon>Pseudomonadati</taxon>
        <taxon>Pseudomonadota</taxon>
        <taxon>Gammaproteobacteria</taxon>
        <taxon>Vibrionales</taxon>
        <taxon>Vibrionaceae</taxon>
        <taxon>Vibrio</taxon>
    </lineage>
</organism>
<dbReference type="GO" id="GO:0003677">
    <property type="term" value="F:DNA binding"/>
    <property type="evidence" value="ECO:0007669"/>
    <property type="project" value="UniProtKB-KW"/>
</dbReference>
<name>A0AAN0Y540_VIBNA</name>
<evidence type="ECO:0000256" key="2">
    <source>
        <dbReference type="ARBA" id="ARBA00022490"/>
    </source>
</evidence>
<reference evidence="7 8" key="1">
    <citation type="submission" date="2016-07" db="EMBL/GenBank/DDBJ databases">
        <title>Developing Vibrio natriegens as a novel, fast-growing host for biotechnology.</title>
        <authorList>
            <person name="Weinstock M.T."/>
            <person name="Hesek E.D."/>
            <person name="Wilson C.M."/>
            <person name="Gibson D.G."/>
        </authorList>
    </citation>
    <scope>NUCLEOTIDE SEQUENCE [LARGE SCALE GENOMIC DNA]</scope>
    <source>
        <strain evidence="7 8">ATCC 14048</strain>
    </source>
</reference>
<dbReference type="PROSITE" id="PS50995">
    <property type="entry name" value="HTH_MARR_2"/>
    <property type="match status" value="1"/>
</dbReference>
<evidence type="ECO:0000313" key="7">
    <source>
        <dbReference type="EMBL" id="ANQ14187.1"/>
    </source>
</evidence>
<feature type="domain" description="HTH marR-type" evidence="6">
    <location>
        <begin position="1"/>
        <end position="136"/>
    </location>
</feature>
<dbReference type="PRINTS" id="PR00598">
    <property type="entry name" value="HTHMARR"/>
</dbReference>
<dbReference type="GO" id="GO:0006950">
    <property type="term" value="P:response to stress"/>
    <property type="evidence" value="ECO:0007669"/>
    <property type="project" value="TreeGrafter"/>
</dbReference>
<dbReference type="InterPro" id="IPR036390">
    <property type="entry name" value="WH_DNA-bd_sf"/>
</dbReference>
<evidence type="ECO:0000256" key="5">
    <source>
        <dbReference type="ARBA" id="ARBA00023163"/>
    </source>
</evidence>
<dbReference type="InterPro" id="IPR055166">
    <property type="entry name" value="Transc_reg_Sar_Rot_HTH"/>
</dbReference>
<accession>A0AAN0Y540</accession>
<sequence>MAEKLSDNVCFALYTATNSLVRAFRPLLDEYDLTYPQYIVMHSLWCKNNVSLKELSQDTHLDSGTLTPIVKRLESKSLLTRKVSELDERKKVISLTPKGSQLQEDAQELTAKLESRSSMTAESIEALRVLCLELDTNLRKSDDK</sequence>
<keyword evidence="4" id="KW-0238">DNA-binding</keyword>
<dbReference type="InterPro" id="IPR000835">
    <property type="entry name" value="HTH_MarR-typ"/>
</dbReference>
<dbReference type="PANTHER" id="PTHR33164">
    <property type="entry name" value="TRANSCRIPTIONAL REGULATOR, MARR FAMILY"/>
    <property type="match status" value="1"/>
</dbReference>
<dbReference type="Proteomes" id="UP000092741">
    <property type="component" value="Chromosome 2"/>
</dbReference>
<keyword evidence="8" id="KW-1185">Reference proteome</keyword>
<evidence type="ECO:0000259" key="6">
    <source>
        <dbReference type="PROSITE" id="PS50995"/>
    </source>
</evidence>
<dbReference type="GO" id="GO:0005737">
    <property type="term" value="C:cytoplasm"/>
    <property type="evidence" value="ECO:0007669"/>
    <property type="project" value="UniProtKB-SubCell"/>
</dbReference>
<gene>
    <name evidence="7" type="ORF">BA890_15605</name>
</gene>
<dbReference type="EMBL" id="CP016346">
    <property type="protein sequence ID" value="ANQ14187.1"/>
    <property type="molecule type" value="Genomic_DNA"/>
</dbReference>
<evidence type="ECO:0000256" key="4">
    <source>
        <dbReference type="ARBA" id="ARBA00023125"/>
    </source>
</evidence>
<dbReference type="KEGG" id="vna:PN96_20105"/>
<dbReference type="GO" id="GO:0003700">
    <property type="term" value="F:DNA-binding transcription factor activity"/>
    <property type="evidence" value="ECO:0007669"/>
    <property type="project" value="InterPro"/>
</dbReference>
<evidence type="ECO:0000313" key="8">
    <source>
        <dbReference type="Proteomes" id="UP000092741"/>
    </source>
</evidence>
<dbReference type="InterPro" id="IPR039422">
    <property type="entry name" value="MarR/SlyA-like"/>
</dbReference>
<dbReference type="Gene3D" id="1.10.10.10">
    <property type="entry name" value="Winged helix-like DNA-binding domain superfamily/Winged helix DNA-binding domain"/>
    <property type="match status" value="1"/>
</dbReference>
<dbReference type="InterPro" id="IPR036388">
    <property type="entry name" value="WH-like_DNA-bd_sf"/>
</dbReference>
<keyword evidence="5" id="KW-0804">Transcription</keyword>